<name>A0A0E9V1Y8_ANGAN</name>
<sequence length="50" mass="5537">MEDCDNRPGRGCTSFAQDRAETDHQPAVNWGGRVAPRLQTWVREAGLPPS</sequence>
<reference evidence="2" key="2">
    <citation type="journal article" date="2015" name="Fish Shellfish Immunol.">
        <title>Early steps in the European eel (Anguilla anguilla)-Vibrio vulnificus interaction in the gills: Role of the RtxA13 toxin.</title>
        <authorList>
            <person name="Callol A."/>
            <person name="Pajuelo D."/>
            <person name="Ebbesson L."/>
            <person name="Teles M."/>
            <person name="MacKenzie S."/>
            <person name="Amaro C."/>
        </authorList>
    </citation>
    <scope>NUCLEOTIDE SEQUENCE</scope>
</reference>
<accession>A0A0E9V1Y8</accession>
<dbReference type="EMBL" id="GBXM01036418">
    <property type="protein sequence ID" value="JAH72159.1"/>
    <property type="molecule type" value="Transcribed_RNA"/>
</dbReference>
<reference evidence="2" key="1">
    <citation type="submission" date="2014-11" db="EMBL/GenBank/DDBJ databases">
        <authorList>
            <person name="Amaro Gonzalez C."/>
        </authorList>
    </citation>
    <scope>NUCLEOTIDE SEQUENCE</scope>
</reference>
<proteinExistence type="predicted"/>
<evidence type="ECO:0000313" key="2">
    <source>
        <dbReference type="EMBL" id="JAH72159.1"/>
    </source>
</evidence>
<feature type="region of interest" description="Disordered" evidence="1">
    <location>
        <begin position="1"/>
        <end position="29"/>
    </location>
</feature>
<evidence type="ECO:0000256" key="1">
    <source>
        <dbReference type="SAM" id="MobiDB-lite"/>
    </source>
</evidence>
<organism evidence="2">
    <name type="scientific">Anguilla anguilla</name>
    <name type="common">European freshwater eel</name>
    <name type="synonym">Muraena anguilla</name>
    <dbReference type="NCBI Taxonomy" id="7936"/>
    <lineage>
        <taxon>Eukaryota</taxon>
        <taxon>Metazoa</taxon>
        <taxon>Chordata</taxon>
        <taxon>Craniata</taxon>
        <taxon>Vertebrata</taxon>
        <taxon>Euteleostomi</taxon>
        <taxon>Actinopterygii</taxon>
        <taxon>Neopterygii</taxon>
        <taxon>Teleostei</taxon>
        <taxon>Anguilliformes</taxon>
        <taxon>Anguillidae</taxon>
        <taxon>Anguilla</taxon>
    </lineage>
</organism>
<dbReference type="AlphaFoldDB" id="A0A0E9V1Y8"/>
<protein>
    <submittedName>
        <fullName evidence="2">Uncharacterized protein</fullName>
    </submittedName>
</protein>